<protein>
    <submittedName>
        <fullName evidence="2">DNA-binding MarR family transcriptional regulator</fullName>
    </submittedName>
</protein>
<dbReference type="Proteomes" id="UP000534286">
    <property type="component" value="Unassembled WGS sequence"/>
</dbReference>
<accession>A0A7W7W728</accession>
<name>A0A7W7W728_9ACTN</name>
<comment type="caution">
    <text evidence="2">The sequence shown here is derived from an EMBL/GenBank/DDBJ whole genome shotgun (WGS) entry which is preliminary data.</text>
</comment>
<sequence>METTADDTTPARLKGTPSWLLTHTATHAGRLLWEAFGTTDARRYHYALLAALEEFGPASQASLGRRCGIDRSYIVGAINELAAWGLVERDPDPADRRRNVITLTPAGGERLRELDEILAGVQDAIFAPLSSEERDQLTRLLARVLEHHDHRRGPAM</sequence>
<dbReference type="InterPro" id="IPR036390">
    <property type="entry name" value="WH_DNA-bd_sf"/>
</dbReference>
<dbReference type="RefSeq" id="WP_184753320.1">
    <property type="nucleotide sequence ID" value="NZ_BAABEK010000070.1"/>
</dbReference>
<evidence type="ECO:0000313" key="2">
    <source>
        <dbReference type="EMBL" id="MBB4936852.1"/>
    </source>
</evidence>
<dbReference type="Pfam" id="PF12802">
    <property type="entry name" value="MarR_2"/>
    <property type="match status" value="1"/>
</dbReference>
<dbReference type="PANTHER" id="PTHR33164">
    <property type="entry name" value="TRANSCRIPTIONAL REGULATOR, MARR FAMILY"/>
    <property type="match status" value="1"/>
</dbReference>
<gene>
    <name evidence="2" type="ORF">FHR32_001157</name>
</gene>
<dbReference type="GO" id="GO:0006950">
    <property type="term" value="P:response to stress"/>
    <property type="evidence" value="ECO:0007669"/>
    <property type="project" value="TreeGrafter"/>
</dbReference>
<organism evidence="2 3">
    <name type="scientific">Streptosporangium album</name>
    <dbReference type="NCBI Taxonomy" id="47479"/>
    <lineage>
        <taxon>Bacteria</taxon>
        <taxon>Bacillati</taxon>
        <taxon>Actinomycetota</taxon>
        <taxon>Actinomycetes</taxon>
        <taxon>Streptosporangiales</taxon>
        <taxon>Streptosporangiaceae</taxon>
        <taxon>Streptosporangium</taxon>
    </lineage>
</organism>
<dbReference type="InterPro" id="IPR000835">
    <property type="entry name" value="HTH_MarR-typ"/>
</dbReference>
<evidence type="ECO:0000313" key="3">
    <source>
        <dbReference type="Proteomes" id="UP000534286"/>
    </source>
</evidence>
<proteinExistence type="predicted"/>
<dbReference type="SMART" id="SM00347">
    <property type="entry name" value="HTH_MARR"/>
    <property type="match status" value="1"/>
</dbReference>
<dbReference type="GO" id="GO:0003700">
    <property type="term" value="F:DNA-binding transcription factor activity"/>
    <property type="evidence" value="ECO:0007669"/>
    <property type="project" value="InterPro"/>
</dbReference>
<dbReference type="GO" id="GO:0003677">
    <property type="term" value="F:DNA binding"/>
    <property type="evidence" value="ECO:0007669"/>
    <property type="project" value="UniProtKB-KW"/>
</dbReference>
<dbReference type="InterPro" id="IPR039422">
    <property type="entry name" value="MarR/SlyA-like"/>
</dbReference>
<keyword evidence="3" id="KW-1185">Reference proteome</keyword>
<dbReference type="Gene3D" id="1.10.10.10">
    <property type="entry name" value="Winged helix-like DNA-binding domain superfamily/Winged helix DNA-binding domain"/>
    <property type="match status" value="1"/>
</dbReference>
<dbReference type="PRINTS" id="PR00598">
    <property type="entry name" value="HTHMARR"/>
</dbReference>
<reference evidence="2 3" key="1">
    <citation type="submission" date="2020-08" db="EMBL/GenBank/DDBJ databases">
        <title>Sequencing the genomes of 1000 actinobacteria strains.</title>
        <authorList>
            <person name="Klenk H.-P."/>
        </authorList>
    </citation>
    <scope>NUCLEOTIDE SEQUENCE [LARGE SCALE GENOMIC DNA]</scope>
    <source>
        <strain evidence="2 3">DSM 43023</strain>
    </source>
</reference>
<dbReference type="EMBL" id="JACHJU010000001">
    <property type="protein sequence ID" value="MBB4936852.1"/>
    <property type="molecule type" value="Genomic_DNA"/>
</dbReference>
<dbReference type="PANTHER" id="PTHR33164:SF95">
    <property type="entry name" value="TRANSCRIPTIONAL REGULATOR"/>
    <property type="match status" value="1"/>
</dbReference>
<keyword evidence="2" id="KW-0238">DNA-binding</keyword>
<feature type="domain" description="HTH marR-type" evidence="1">
    <location>
        <begin position="1"/>
        <end position="146"/>
    </location>
</feature>
<dbReference type="PROSITE" id="PS50995">
    <property type="entry name" value="HTH_MARR_2"/>
    <property type="match status" value="1"/>
</dbReference>
<evidence type="ECO:0000259" key="1">
    <source>
        <dbReference type="PROSITE" id="PS50995"/>
    </source>
</evidence>
<dbReference type="AlphaFoldDB" id="A0A7W7W728"/>
<dbReference type="SUPFAM" id="SSF46785">
    <property type="entry name" value="Winged helix' DNA-binding domain"/>
    <property type="match status" value="1"/>
</dbReference>
<dbReference type="InterPro" id="IPR036388">
    <property type="entry name" value="WH-like_DNA-bd_sf"/>
</dbReference>